<keyword evidence="3" id="KW-0964">Secreted</keyword>
<comment type="subcellular location">
    <subcellularLocation>
        <location evidence="1">Secreted</location>
    </subcellularLocation>
</comment>
<dbReference type="SUPFAM" id="SSF47565">
    <property type="entry name" value="Insect pheromone/odorant-binding proteins"/>
    <property type="match status" value="1"/>
</dbReference>
<dbReference type="EMBL" id="GEBQ01026031">
    <property type="protein sequence ID" value="JAT13946.1"/>
    <property type="molecule type" value="Transcribed_RNA"/>
</dbReference>
<comment type="similarity">
    <text evidence="2">Belongs to the PBP/GOBP family.</text>
</comment>
<organism evidence="6">
    <name type="scientific">Graphocephala atropunctata</name>
    <dbReference type="NCBI Taxonomy" id="36148"/>
    <lineage>
        <taxon>Eukaryota</taxon>
        <taxon>Metazoa</taxon>
        <taxon>Ecdysozoa</taxon>
        <taxon>Arthropoda</taxon>
        <taxon>Hexapoda</taxon>
        <taxon>Insecta</taxon>
        <taxon>Pterygota</taxon>
        <taxon>Neoptera</taxon>
        <taxon>Paraneoptera</taxon>
        <taxon>Hemiptera</taxon>
        <taxon>Auchenorrhyncha</taxon>
        <taxon>Membracoidea</taxon>
        <taxon>Cicadellidae</taxon>
        <taxon>Cicadellinae</taxon>
        <taxon>Cicadellini</taxon>
        <taxon>Graphocephala</taxon>
    </lineage>
</organism>
<evidence type="ECO:0000256" key="4">
    <source>
        <dbReference type="SAM" id="SignalP"/>
    </source>
</evidence>
<sequence length="198" mass="21510">MQSVIIVAMALLGLASTQDDCMPKPGDMNFHAFDCCQFTNIIPKGLQSAADKCKERFPLPPRPTGPPPTGAPMPDPAMKRSHTCISECIFTENSLLTAAKTLDRAAIMKFFATTDKDFSPVVSAAITKCFGSYQGDIDQSLECKSGAGEFKKCLSREVFLNCPNSLWTASSECGDLKNKVNKCPKMPVHMMFGGPHLH</sequence>
<dbReference type="InterPro" id="IPR052295">
    <property type="entry name" value="Odorant-binding_protein"/>
</dbReference>
<evidence type="ECO:0000313" key="5">
    <source>
        <dbReference type="EMBL" id="JAT13946.1"/>
    </source>
</evidence>
<dbReference type="Gene3D" id="1.10.238.270">
    <property type="match status" value="1"/>
</dbReference>
<dbReference type="AlphaFoldDB" id="A0A1B6MCK0"/>
<keyword evidence="4" id="KW-0732">Signal</keyword>
<feature type="signal peptide" evidence="4">
    <location>
        <begin position="1"/>
        <end position="17"/>
    </location>
</feature>
<reference evidence="6" key="1">
    <citation type="submission" date="2015-11" db="EMBL/GenBank/DDBJ databases">
        <title>De novo transcriptome assembly of four potential Pierce s Disease insect vectors from Arizona vineyards.</title>
        <authorList>
            <person name="Tassone E.E."/>
        </authorList>
    </citation>
    <scope>NUCLEOTIDE SEQUENCE</scope>
</reference>
<dbReference type="PANTHER" id="PTHR21066:SF3">
    <property type="entry name" value="IP02236P"/>
    <property type="match status" value="1"/>
</dbReference>
<dbReference type="EMBL" id="GEBQ01006316">
    <property type="protein sequence ID" value="JAT33661.1"/>
    <property type="molecule type" value="Transcribed_RNA"/>
</dbReference>
<dbReference type="GO" id="GO:0005576">
    <property type="term" value="C:extracellular region"/>
    <property type="evidence" value="ECO:0007669"/>
    <property type="project" value="UniProtKB-SubCell"/>
</dbReference>
<dbReference type="PANTHER" id="PTHR21066">
    <property type="entry name" value="ODORANT-BINDING PROTEIN 59A-RELATED"/>
    <property type="match status" value="1"/>
</dbReference>
<dbReference type="GO" id="GO:0005549">
    <property type="term" value="F:odorant binding"/>
    <property type="evidence" value="ECO:0007669"/>
    <property type="project" value="InterPro"/>
</dbReference>
<evidence type="ECO:0000256" key="2">
    <source>
        <dbReference type="ARBA" id="ARBA00008098"/>
    </source>
</evidence>
<evidence type="ECO:0000256" key="1">
    <source>
        <dbReference type="ARBA" id="ARBA00004613"/>
    </source>
</evidence>
<name>A0A1B6MCK0_9HEMI</name>
<protein>
    <submittedName>
        <fullName evidence="6">Uncharacterized protein</fullName>
    </submittedName>
</protein>
<evidence type="ECO:0000313" key="6">
    <source>
        <dbReference type="EMBL" id="JAT33661.1"/>
    </source>
</evidence>
<gene>
    <name evidence="5" type="ORF">g.1150</name>
    <name evidence="6" type="ORF">g.1151</name>
</gene>
<evidence type="ECO:0000256" key="3">
    <source>
        <dbReference type="ARBA" id="ARBA00022525"/>
    </source>
</evidence>
<accession>A0A1B6MCK0</accession>
<feature type="chain" id="PRO_5008588094" evidence="4">
    <location>
        <begin position="18"/>
        <end position="198"/>
    </location>
</feature>
<proteinExistence type="inferred from homology"/>
<dbReference type="InterPro" id="IPR036728">
    <property type="entry name" value="PBP_GOBP_sf"/>
</dbReference>